<evidence type="ECO:0000313" key="1">
    <source>
        <dbReference type="EMBL" id="CUH76301.1"/>
    </source>
</evidence>
<dbReference type="PANTHER" id="PTHR47473:SF1">
    <property type="entry name" value="METHYLTRANSFERASE DOMAIN-CONTAINING PROTEIN"/>
    <property type="match status" value="1"/>
</dbReference>
<dbReference type="OrthoDB" id="1522784at2"/>
<keyword evidence="1" id="KW-0808">Transferase</keyword>
<dbReference type="RefSeq" id="WP_058288952.1">
    <property type="nucleotide sequence ID" value="NZ_CYSD01000014.1"/>
</dbReference>
<gene>
    <name evidence="1" type="ORF">TRM7557_00815</name>
</gene>
<accession>A0A0P1GJM0</accession>
<dbReference type="PANTHER" id="PTHR47473">
    <property type="entry name" value="BTA1P"/>
    <property type="match status" value="1"/>
</dbReference>
<keyword evidence="2" id="KW-1185">Reference proteome</keyword>
<reference evidence="1 2" key="1">
    <citation type="submission" date="2015-09" db="EMBL/GenBank/DDBJ databases">
        <authorList>
            <consortium name="Swine Surveillance"/>
        </authorList>
    </citation>
    <scope>NUCLEOTIDE SEQUENCE [LARGE SCALE GENOMIC DNA]</scope>
    <source>
        <strain evidence="1 2">CECT 7557</strain>
    </source>
</reference>
<dbReference type="STRING" id="928856.SAMN04488049_112113"/>
<dbReference type="SUPFAM" id="SSF53335">
    <property type="entry name" value="S-adenosyl-L-methionine-dependent methyltransferases"/>
    <property type="match status" value="1"/>
</dbReference>
<dbReference type="EMBL" id="CYSD01000014">
    <property type="protein sequence ID" value="CUH76301.1"/>
    <property type="molecule type" value="Genomic_DNA"/>
</dbReference>
<evidence type="ECO:0000313" key="2">
    <source>
        <dbReference type="Proteomes" id="UP000052022"/>
    </source>
</evidence>
<name>A0A0P1GJM0_9RHOB</name>
<dbReference type="AlphaFoldDB" id="A0A0P1GJM0"/>
<protein>
    <submittedName>
        <fullName evidence="1">S-adenosylmethionine:diacylglycerol 3-amino-3-carboxypropyl transferase</fullName>
    </submittedName>
</protein>
<sequence>MSTTAKAQLDSAVLQESDTATSRLERLFSRLFLGLVYPQIWEDPVADMAALHIQPTDNLVCIASGGCNMMSYLTANPASVTAVDLSPAHVALGRLKLAAAETLPDHAAFYQFFGQANLKSNRALYTQYIRKALDWQARAFWEEHTPFRPRISLFERGFYHHGLLGRFLGATHFVARLGGVNFAPLLAARTLEEQKAYFDAEIAPLFDMWIVRKLAGFRASLFGLGIPPAQYDKLAADGDGDVLPVLRERVRKLMCDAPIRDNYFAWQAFARQYDPAPDGSVPPYLEAANFDRLRTAARRGRIVNRSLTDLLAEAPTASKDCYVLLDAQDWMNDEQLNALWDEITRTAKPGARVLFRTGGIDDILPGRVHDTTLAQWRYDEPASATATAADRSAIYGAVHLYRFEGQPDV</sequence>
<organism evidence="1 2">
    <name type="scientific">Tritonibacter multivorans</name>
    <dbReference type="NCBI Taxonomy" id="928856"/>
    <lineage>
        <taxon>Bacteria</taxon>
        <taxon>Pseudomonadati</taxon>
        <taxon>Pseudomonadota</taxon>
        <taxon>Alphaproteobacteria</taxon>
        <taxon>Rhodobacterales</taxon>
        <taxon>Paracoccaceae</taxon>
        <taxon>Tritonibacter</taxon>
    </lineage>
</organism>
<dbReference type="Proteomes" id="UP000052022">
    <property type="component" value="Unassembled WGS sequence"/>
</dbReference>
<dbReference type="InterPro" id="IPR029063">
    <property type="entry name" value="SAM-dependent_MTases_sf"/>
</dbReference>
<proteinExistence type="predicted"/>
<dbReference type="Pfam" id="PF11899">
    <property type="entry name" value="DUF3419"/>
    <property type="match status" value="1"/>
</dbReference>
<dbReference type="GO" id="GO:0016740">
    <property type="term" value="F:transferase activity"/>
    <property type="evidence" value="ECO:0007669"/>
    <property type="project" value="UniProtKB-KW"/>
</dbReference>
<dbReference type="InterPro" id="IPR021829">
    <property type="entry name" value="DUF3419"/>
</dbReference>